<organism evidence="2 3">
    <name type="scientific">Martelella mediterranea</name>
    <dbReference type="NCBI Taxonomy" id="293089"/>
    <lineage>
        <taxon>Bacteria</taxon>
        <taxon>Pseudomonadati</taxon>
        <taxon>Pseudomonadota</taxon>
        <taxon>Alphaproteobacteria</taxon>
        <taxon>Hyphomicrobiales</taxon>
        <taxon>Aurantimonadaceae</taxon>
        <taxon>Martelella</taxon>
    </lineage>
</organism>
<keyword evidence="2" id="KW-0808">Transferase</keyword>
<dbReference type="Pfam" id="PF13692">
    <property type="entry name" value="Glyco_trans_1_4"/>
    <property type="match status" value="1"/>
</dbReference>
<dbReference type="GO" id="GO:0016757">
    <property type="term" value="F:glycosyltransferase activity"/>
    <property type="evidence" value="ECO:0007669"/>
    <property type="project" value="UniProtKB-ARBA"/>
</dbReference>
<dbReference type="Proteomes" id="UP000295097">
    <property type="component" value="Unassembled WGS sequence"/>
</dbReference>
<dbReference type="PANTHER" id="PTHR12526:SF630">
    <property type="entry name" value="GLYCOSYLTRANSFERASE"/>
    <property type="match status" value="1"/>
</dbReference>
<dbReference type="PANTHER" id="PTHR12526">
    <property type="entry name" value="GLYCOSYLTRANSFERASE"/>
    <property type="match status" value="1"/>
</dbReference>
<protein>
    <submittedName>
        <fullName evidence="2">Glycosyl transferase family 4</fullName>
    </submittedName>
</protein>
<dbReference type="RefSeq" id="WP_132312587.1">
    <property type="nucleotide sequence ID" value="NZ_SMAR01000022.1"/>
</dbReference>
<dbReference type="AlphaFoldDB" id="A0A4R3NNG3"/>
<dbReference type="SUPFAM" id="SSF53756">
    <property type="entry name" value="UDP-Glycosyltransferase/glycogen phosphorylase"/>
    <property type="match status" value="1"/>
</dbReference>
<sequence length="348" mass="37490">MSRKLTFAYPGALDTKTGGYAYDRRVIDALEALGWQVEKRSLGHGFPDPGTTVLENADKALSALPDGALVIVDGLAFGVLDRWAERDGERLKIVALVHHPLALETGLTQQQIAQFHEAEKRALRHARHVVVTSPATACTLCEDYAVSRERITIAVPGIDPVEQSDCSQQDLHHILSVGSLTRRKGHDVLVSALKAVEDLQWTATIVGSHKLDPVTADALEGQVRDMGLSDRITITGEVEDTAPYFARAGLFALASHYEGYGMVFAEALAYGLPVVGCRAGAVTDVVPEETGILVPPNDVAAFADALRVMLKDQAQARKKAAAAHVAGRKLPDWPETGRRISIALEALQ</sequence>
<comment type="caution">
    <text evidence="2">The sequence shown here is derived from an EMBL/GenBank/DDBJ whole genome shotgun (WGS) entry which is preliminary data.</text>
</comment>
<evidence type="ECO:0000313" key="2">
    <source>
        <dbReference type="EMBL" id="TCT36289.1"/>
    </source>
</evidence>
<reference evidence="2 3" key="1">
    <citation type="submission" date="2019-03" db="EMBL/GenBank/DDBJ databases">
        <title>Freshwater and sediment microbial communities from various areas in North America, analyzing microbe dynamics in response to fracking.</title>
        <authorList>
            <person name="Lamendella R."/>
        </authorList>
    </citation>
    <scope>NUCLEOTIDE SEQUENCE [LARGE SCALE GENOMIC DNA]</scope>
    <source>
        <strain evidence="2 3">175.2</strain>
    </source>
</reference>
<dbReference type="OrthoDB" id="9781738at2"/>
<dbReference type="Pfam" id="PF13439">
    <property type="entry name" value="Glyco_transf_4"/>
    <property type="match status" value="1"/>
</dbReference>
<dbReference type="EMBL" id="SMAR01000022">
    <property type="protein sequence ID" value="TCT36289.1"/>
    <property type="molecule type" value="Genomic_DNA"/>
</dbReference>
<dbReference type="CDD" id="cd03801">
    <property type="entry name" value="GT4_PimA-like"/>
    <property type="match status" value="1"/>
</dbReference>
<gene>
    <name evidence="2" type="ORF">EDC90_102218</name>
</gene>
<evidence type="ECO:0000313" key="3">
    <source>
        <dbReference type="Proteomes" id="UP000295097"/>
    </source>
</evidence>
<dbReference type="InterPro" id="IPR028098">
    <property type="entry name" value="Glyco_trans_4-like_N"/>
</dbReference>
<keyword evidence="3" id="KW-1185">Reference proteome</keyword>
<feature type="domain" description="Glycosyltransferase subfamily 4-like N-terminal" evidence="1">
    <location>
        <begin position="70"/>
        <end position="160"/>
    </location>
</feature>
<proteinExistence type="predicted"/>
<accession>A0A4R3NNG3</accession>
<dbReference type="Gene3D" id="3.40.50.2000">
    <property type="entry name" value="Glycogen Phosphorylase B"/>
    <property type="match status" value="2"/>
</dbReference>
<evidence type="ECO:0000259" key="1">
    <source>
        <dbReference type="Pfam" id="PF13439"/>
    </source>
</evidence>
<name>A0A4R3NNG3_9HYPH</name>